<comment type="subcellular location">
    <subcellularLocation>
        <location evidence="1">Cell membrane</location>
        <topology evidence="1">Multi-pass membrane protein</topology>
    </subcellularLocation>
</comment>
<accession>A0ABS2D4U5</accession>
<feature type="transmembrane region" description="Helical" evidence="8">
    <location>
        <begin position="174"/>
        <end position="201"/>
    </location>
</feature>
<dbReference type="PIRSF" id="PIRSF002746">
    <property type="entry name" value="Gluconate_transporter"/>
    <property type="match status" value="1"/>
</dbReference>
<feature type="transmembrane region" description="Helical" evidence="8">
    <location>
        <begin position="337"/>
        <end position="363"/>
    </location>
</feature>
<evidence type="ECO:0000256" key="2">
    <source>
        <dbReference type="ARBA" id="ARBA00022448"/>
    </source>
</evidence>
<keyword evidence="4 8" id="KW-0812">Transmembrane</keyword>
<evidence type="ECO:0008006" key="11">
    <source>
        <dbReference type="Google" id="ProtNLM"/>
    </source>
</evidence>
<dbReference type="Pfam" id="PF02447">
    <property type="entry name" value="GntP_permease"/>
    <property type="match status" value="1"/>
</dbReference>
<keyword evidence="5 8" id="KW-1133">Transmembrane helix</keyword>
<comment type="similarity">
    <text evidence="7">Belongs to the GntP permease family.</text>
</comment>
<feature type="transmembrane region" description="Helical" evidence="8">
    <location>
        <begin position="298"/>
        <end position="317"/>
    </location>
</feature>
<evidence type="ECO:0000256" key="8">
    <source>
        <dbReference type="SAM" id="Phobius"/>
    </source>
</evidence>
<keyword evidence="10" id="KW-1185">Reference proteome</keyword>
<dbReference type="EMBL" id="JAFEMC010000002">
    <property type="protein sequence ID" value="MBM6575947.1"/>
    <property type="molecule type" value="Genomic_DNA"/>
</dbReference>
<reference evidence="9 10" key="1">
    <citation type="submission" date="2020-12" db="EMBL/GenBank/DDBJ databases">
        <title>Sphingomonas sp.</title>
        <authorList>
            <person name="Kim M.K."/>
        </authorList>
    </citation>
    <scope>NUCLEOTIDE SEQUENCE [LARGE SCALE GENOMIC DNA]</scope>
    <source>
        <strain evidence="9 10">BT552</strain>
    </source>
</reference>
<evidence type="ECO:0000256" key="4">
    <source>
        <dbReference type="ARBA" id="ARBA00022692"/>
    </source>
</evidence>
<evidence type="ECO:0000256" key="6">
    <source>
        <dbReference type="ARBA" id="ARBA00023136"/>
    </source>
</evidence>
<feature type="transmembrane region" description="Helical" evidence="8">
    <location>
        <begin position="412"/>
        <end position="436"/>
    </location>
</feature>
<dbReference type="RefSeq" id="WP_204196513.1">
    <property type="nucleotide sequence ID" value="NZ_JAFEMC010000002.1"/>
</dbReference>
<keyword evidence="3" id="KW-1003">Cell membrane</keyword>
<dbReference type="PANTHER" id="PTHR30354">
    <property type="entry name" value="GNT FAMILY GLUCONATE TRANSPORTER"/>
    <property type="match status" value="1"/>
</dbReference>
<evidence type="ECO:0000313" key="9">
    <source>
        <dbReference type="EMBL" id="MBM6575947.1"/>
    </source>
</evidence>
<feature type="transmembrane region" description="Helical" evidence="8">
    <location>
        <begin position="222"/>
        <end position="242"/>
    </location>
</feature>
<keyword evidence="6 8" id="KW-0472">Membrane</keyword>
<feature type="transmembrane region" description="Helical" evidence="8">
    <location>
        <begin position="375"/>
        <end position="392"/>
    </location>
</feature>
<evidence type="ECO:0000256" key="3">
    <source>
        <dbReference type="ARBA" id="ARBA00022475"/>
    </source>
</evidence>
<keyword evidence="2" id="KW-0813">Transport</keyword>
<dbReference type="PANTHER" id="PTHR30354:SF22">
    <property type="entry name" value="HIGH-AFFINITY GLUCONATE TRANSPORTER"/>
    <property type="match status" value="1"/>
</dbReference>
<gene>
    <name evidence="9" type="ORF">ILT43_06150</name>
</gene>
<dbReference type="NCBIfam" id="TIGR00791">
    <property type="entry name" value="gntP"/>
    <property type="match status" value="1"/>
</dbReference>
<organism evidence="9 10">
    <name type="scientific">Sphingomonas longa</name>
    <dbReference type="NCBI Taxonomy" id="2778730"/>
    <lineage>
        <taxon>Bacteria</taxon>
        <taxon>Pseudomonadati</taxon>
        <taxon>Pseudomonadota</taxon>
        <taxon>Alphaproteobacteria</taxon>
        <taxon>Sphingomonadales</taxon>
        <taxon>Sphingomonadaceae</taxon>
        <taxon>Sphingomonas</taxon>
    </lineage>
</organism>
<dbReference type="Proteomes" id="UP000763641">
    <property type="component" value="Unassembled WGS sequence"/>
</dbReference>
<feature type="transmembrane region" description="Helical" evidence="8">
    <location>
        <begin position="136"/>
        <end position="154"/>
    </location>
</feature>
<feature type="transmembrane region" description="Helical" evidence="8">
    <location>
        <begin position="56"/>
        <end position="76"/>
    </location>
</feature>
<sequence>MTLVAILAAVVLLILAISVGRVHPFIAFIAASVLAAVLLGLPPAKIMSTIEAGIGAMLGPIAIILVVGAMFGKLVADSGAARRIADTLYGWSGRRFITVAMAATGFLVGIPLFYNVGFVLLVPLVFSVGERVRMPAVYLGIPMLAGLSIAHGFLPPHPSPTALVAQFGADIGRTLILGLIVGIPTLAIAGPIFSITTRGVIARPPALFTPSEAADAARQPGALRSFTCALLPVALLTLATIVQYGTAGGSAEALVTLLGNPALVMLFALVVATVVLATSQGRTLAQVGVGQAQAVTEIGGILLIIAGAGALKQVFVAGGADVALAAHLNSMPLPPLVLGWLLAMTIRVALGSATVAGLTAAGIMQPIVATHQADGSLMVLAIGAGSLMFSHVNDSGFWMFKEYFGLSLKQTFRTWSLMETLVGVFGLGFTMLLSLVI</sequence>
<feature type="transmembrane region" description="Helical" evidence="8">
    <location>
        <begin position="254"/>
        <end position="277"/>
    </location>
</feature>
<evidence type="ECO:0000256" key="1">
    <source>
        <dbReference type="ARBA" id="ARBA00004651"/>
    </source>
</evidence>
<proteinExistence type="inferred from homology"/>
<evidence type="ECO:0000313" key="10">
    <source>
        <dbReference type="Proteomes" id="UP000763641"/>
    </source>
</evidence>
<comment type="caution">
    <text evidence="9">The sequence shown here is derived from an EMBL/GenBank/DDBJ whole genome shotgun (WGS) entry which is preliminary data.</text>
</comment>
<dbReference type="InterPro" id="IPR003474">
    <property type="entry name" value="Glcn_transporter"/>
</dbReference>
<name>A0ABS2D4U5_9SPHN</name>
<evidence type="ECO:0000256" key="7">
    <source>
        <dbReference type="ARBA" id="ARBA00049663"/>
    </source>
</evidence>
<evidence type="ECO:0000256" key="5">
    <source>
        <dbReference type="ARBA" id="ARBA00022989"/>
    </source>
</evidence>
<protein>
    <recommendedName>
        <fullName evidence="11">Gluconate transporter</fullName>
    </recommendedName>
</protein>
<feature type="transmembrane region" description="Helical" evidence="8">
    <location>
        <begin position="96"/>
        <end position="124"/>
    </location>
</feature>
<feature type="transmembrane region" description="Helical" evidence="8">
    <location>
        <begin position="26"/>
        <end position="44"/>
    </location>
</feature>